<sequence length="334" mass="36896">MQESKSTINGVSNTETAVETAVETRVGGVGGVVSTISASLGFSLSNPLLDESLSLSIHLVCGSSLLHDVFLGGSHRRSISHWRSISLDSCCRRNALAFSLSIPLVGGSALLRDVSLGGSPRRRWISLSVPLLKPKSEAVVVLFMHVLYYDSSWSDRKFYLFVPLILSVGGSPRRRLSTISVALLESKGKVSGFIKLDQIHIDMFGLCVFRWMNSLQLSKRHRTKEFAAIQKEDLAMKERLSKMKLLEILVAKQAPLADYEEALKKKLIIELMSRVIVLVNFHLLVGCSCHNINVLVLLCLSKRQEELLMSRTCKNVGRVCLVVGALRASYVTDL</sequence>
<reference evidence="1" key="1">
    <citation type="submission" date="2019-12" db="EMBL/GenBank/DDBJ databases">
        <title>Genome sequencing and annotation of Brassica cretica.</title>
        <authorList>
            <person name="Studholme D.J."/>
            <person name="Sarris P."/>
        </authorList>
    </citation>
    <scope>NUCLEOTIDE SEQUENCE</scope>
    <source>
        <strain evidence="1">PFS-109/04</strain>
        <tissue evidence="1">Leaf</tissue>
    </source>
</reference>
<name>A0A8S9NC94_BRACR</name>
<evidence type="ECO:0000313" key="1">
    <source>
        <dbReference type="EMBL" id="KAF3490280.1"/>
    </source>
</evidence>
<dbReference type="Proteomes" id="UP000712600">
    <property type="component" value="Unassembled WGS sequence"/>
</dbReference>
<dbReference type="AlphaFoldDB" id="A0A8S9NC94"/>
<organism evidence="1 2">
    <name type="scientific">Brassica cretica</name>
    <name type="common">Mustard</name>
    <dbReference type="NCBI Taxonomy" id="69181"/>
    <lineage>
        <taxon>Eukaryota</taxon>
        <taxon>Viridiplantae</taxon>
        <taxon>Streptophyta</taxon>
        <taxon>Embryophyta</taxon>
        <taxon>Tracheophyta</taxon>
        <taxon>Spermatophyta</taxon>
        <taxon>Magnoliopsida</taxon>
        <taxon>eudicotyledons</taxon>
        <taxon>Gunneridae</taxon>
        <taxon>Pentapetalae</taxon>
        <taxon>rosids</taxon>
        <taxon>malvids</taxon>
        <taxon>Brassicales</taxon>
        <taxon>Brassicaceae</taxon>
        <taxon>Brassiceae</taxon>
        <taxon>Brassica</taxon>
    </lineage>
</organism>
<dbReference type="EMBL" id="QGKX02002183">
    <property type="protein sequence ID" value="KAF3490280.1"/>
    <property type="molecule type" value="Genomic_DNA"/>
</dbReference>
<proteinExistence type="predicted"/>
<accession>A0A8S9NC94</accession>
<protein>
    <submittedName>
        <fullName evidence="1">Uncharacterized protein</fullName>
    </submittedName>
</protein>
<gene>
    <name evidence="1" type="ORF">F2Q69_00053808</name>
</gene>
<evidence type="ECO:0000313" key="2">
    <source>
        <dbReference type="Proteomes" id="UP000712600"/>
    </source>
</evidence>
<comment type="caution">
    <text evidence="1">The sequence shown here is derived from an EMBL/GenBank/DDBJ whole genome shotgun (WGS) entry which is preliminary data.</text>
</comment>